<feature type="region of interest" description="Disordered" evidence="1">
    <location>
        <begin position="224"/>
        <end position="256"/>
    </location>
</feature>
<dbReference type="RefSeq" id="WP_263128042.1">
    <property type="nucleotide sequence ID" value="NZ_CP106856.1"/>
</dbReference>
<dbReference type="Pfam" id="PF13835">
    <property type="entry name" value="DUF4194"/>
    <property type="match status" value="1"/>
</dbReference>
<feature type="region of interest" description="Disordered" evidence="1">
    <location>
        <begin position="1"/>
        <end position="23"/>
    </location>
</feature>
<dbReference type="Proteomes" id="UP001063368">
    <property type="component" value="Chromosome"/>
</dbReference>
<proteinExistence type="predicted"/>
<dbReference type="EMBL" id="CP106856">
    <property type="protein sequence ID" value="UYB36353.1"/>
    <property type="molecule type" value="Genomic_DNA"/>
</dbReference>
<gene>
    <name evidence="2" type="ORF">N9A08_01290</name>
</gene>
<organism evidence="2 3">
    <name type="scientific">Arthrobacter koreensis</name>
    <dbReference type="NCBI Taxonomy" id="199136"/>
    <lineage>
        <taxon>Bacteria</taxon>
        <taxon>Bacillati</taxon>
        <taxon>Actinomycetota</taxon>
        <taxon>Actinomycetes</taxon>
        <taxon>Micrococcales</taxon>
        <taxon>Micrococcaceae</taxon>
        <taxon>Arthrobacter</taxon>
    </lineage>
</organism>
<protein>
    <submittedName>
        <fullName evidence="2">DUF4194 domain-containing protein</fullName>
    </submittedName>
</protein>
<sequence length="256" mass="28816">MTENPTAEDFENDDLDELEEYPQPPRDVLIDGPELFPGDTGTLPLKLRQALIRLLRGPYLDANSSDNVYNTVVDNQEQLRVRLSELFLELVVDEDHKVALLRPVEMAEPHTTALQRQREMTREETLLLLRMRLVLDRHSGTGNEATIARQDILDVLEQYVDPQAHDAKGVEDLADAAIRKLVTERRLLLPTELDDVWVISNALPLALPYEHIGDIITFMNSLTEAPAEPETAEETPAEEAAENAVTETQHDGEEPA</sequence>
<feature type="compositionally biased region" description="Acidic residues" evidence="1">
    <location>
        <begin position="230"/>
        <end position="241"/>
    </location>
</feature>
<feature type="compositionally biased region" description="Acidic residues" evidence="1">
    <location>
        <begin position="1"/>
        <end position="20"/>
    </location>
</feature>
<evidence type="ECO:0000313" key="3">
    <source>
        <dbReference type="Proteomes" id="UP001063368"/>
    </source>
</evidence>
<evidence type="ECO:0000313" key="2">
    <source>
        <dbReference type="EMBL" id="UYB36353.1"/>
    </source>
</evidence>
<dbReference type="InterPro" id="IPR025449">
    <property type="entry name" value="JetB"/>
</dbReference>
<keyword evidence="3" id="KW-1185">Reference proteome</keyword>
<evidence type="ECO:0000256" key="1">
    <source>
        <dbReference type="SAM" id="MobiDB-lite"/>
    </source>
</evidence>
<name>A0ABY6FT25_9MICC</name>
<reference evidence="2" key="1">
    <citation type="submission" date="2022-09" db="EMBL/GenBank/DDBJ databases">
        <authorList>
            <person name="Li D."/>
            <person name="Cheng J."/>
            <person name="Li Y."/>
        </authorList>
    </citation>
    <scope>NUCLEOTIDE SEQUENCE</scope>
    <source>
        <strain evidence="2">DL</strain>
    </source>
</reference>
<accession>A0ABY6FT25</accession>